<keyword evidence="3" id="KW-0805">Transcription regulation</keyword>
<protein>
    <submittedName>
        <fullName evidence="7">GntR family transcriptional regulator/MocR family aminotransferase</fullName>
    </submittedName>
</protein>
<dbReference type="PANTHER" id="PTHR46577">
    <property type="entry name" value="HTH-TYPE TRANSCRIPTIONAL REGULATORY PROTEIN GABR"/>
    <property type="match status" value="1"/>
</dbReference>
<organism evidence="7 8">
    <name type="scientific">Roseibium marinum</name>
    <dbReference type="NCBI Taxonomy" id="281252"/>
    <lineage>
        <taxon>Bacteria</taxon>
        <taxon>Pseudomonadati</taxon>
        <taxon>Pseudomonadota</taxon>
        <taxon>Alphaproteobacteria</taxon>
        <taxon>Hyphomicrobiales</taxon>
        <taxon>Stappiaceae</taxon>
        <taxon>Roseibium</taxon>
    </lineage>
</organism>
<sequence length="507" mass="58090">MGTGAVFALREIQMLTTYFDKPLDPCRRLQHQIQERLIEAILDGVWPLHEPLPATRVFSRQINVSRNTVAIVYERLVEDGYLKSVNRRGYFINERHIREQLNIRIDDHAKEILPRSKHPFDPGALMTRHYSDQENIHKPADWQSFDFPFIFGQLSPDKTSVARWRDCVRLAGTAQHAPTWIGDLVDRDDPMLVDQIIRRMLPQRGFRADPDEILITVGAQNALFMVAHMFCRPGIRVDIEEPGYVDARNIFQALGAEIRHHRVDSNGMRVGDDLEGARLVYVTPGHQSPTNVTMSMERRLRLLAQAETNDFIILEDDYEHELNFVGAQKPSLRSFDRTGRVIHVASLSKALFPGLRLGFIAADRRIIRELRALRRLMYRHPSALDQRAMAIFLSEGQYDSHIRRQRKILSQKWKKIFKLIETHLPACEATVTTGGSGVWIRLPDGIRAMELQALAARHGILIEAGDIHYLSPQKPRNRIRLGFGAVAEEKMEPGIRRLAELLAQIAS</sequence>
<keyword evidence="8" id="KW-1185">Reference proteome</keyword>
<dbReference type="AlphaFoldDB" id="A0A2S3UKQ8"/>
<dbReference type="InterPro" id="IPR015424">
    <property type="entry name" value="PyrdxlP-dep_Trfase"/>
</dbReference>
<dbReference type="InterPro" id="IPR051446">
    <property type="entry name" value="HTH_trans_reg/aminotransferase"/>
</dbReference>
<accession>A0A2S3UKQ8</accession>
<dbReference type="InterPro" id="IPR036388">
    <property type="entry name" value="WH-like_DNA-bd_sf"/>
</dbReference>
<dbReference type="GO" id="GO:0030170">
    <property type="term" value="F:pyridoxal phosphate binding"/>
    <property type="evidence" value="ECO:0007669"/>
    <property type="project" value="InterPro"/>
</dbReference>
<evidence type="ECO:0000256" key="1">
    <source>
        <dbReference type="ARBA" id="ARBA00005384"/>
    </source>
</evidence>
<dbReference type="InterPro" id="IPR000524">
    <property type="entry name" value="Tscrpt_reg_HTH_GntR"/>
</dbReference>
<dbReference type="GO" id="GO:0008483">
    <property type="term" value="F:transaminase activity"/>
    <property type="evidence" value="ECO:0007669"/>
    <property type="project" value="UniProtKB-KW"/>
</dbReference>
<dbReference type="InterPro" id="IPR004839">
    <property type="entry name" value="Aminotransferase_I/II_large"/>
</dbReference>
<dbReference type="PROSITE" id="PS50949">
    <property type="entry name" value="HTH_GNTR"/>
    <property type="match status" value="1"/>
</dbReference>
<dbReference type="SMART" id="SM00345">
    <property type="entry name" value="HTH_GNTR"/>
    <property type="match status" value="1"/>
</dbReference>
<dbReference type="SUPFAM" id="SSF46785">
    <property type="entry name" value="Winged helix' DNA-binding domain"/>
    <property type="match status" value="1"/>
</dbReference>
<comment type="caution">
    <text evidence="7">The sequence shown here is derived from an EMBL/GenBank/DDBJ whole genome shotgun (WGS) entry which is preliminary data.</text>
</comment>
<dbReference type="Proteomes" id="UP000236959">
    <property type="component" value="Unassembled WGS sequence"/>
</dbReference>
<dbReference type="Gene3D" id="1.10.10.10">
    <property type="entry name" value="Winged helix-like DNA-binding domain superfamily/Winged helix DNA-binding domain"/>
    <property type="match status" value="1"/>
</dbReference>
<dbReference type="Gene3D" id="3.40.640.10">
    <property type="entry name" value="Type I PLP-dependent aspartate aminotransferase-like (Major domain)"/>
    <property type="match status" value="1"/>
</dbReference>
<dbReference type="CDD" id="cd00609">
    <property type="entry name" value="AAT_like"/>
    <property type="match status" value="1"/>
</dbReference>
<feature type="domain" description="HTH gntR-type" evidence="6">
    <location>
        <begin position="27"/>
        <end position="95"/>
    </location>
</feature>
<reference evidence="7 8" key="1">
    <citation type="submission" date="2018-01" db="EMBL/GenBank/DDBJ databases">
        <title>Genomic Encyclopedia of Archaeal and Bacterial Type Strains, Phase II (KMG-II): from individual species to whole genera.</title>
        <authorList>
            <person name="Goeker M."/>
        </authorList>
    </citation>
    <scope>NUCLEOTIDE SEQUENCE [LARGE SCALE GENOMIC DNA]</scope>
    <source>
        <strain evidence="7 8">DSM 17023</strain>
    </source>
</reference>
<keyword evidence="5" id="KW-0804">Transcription</keyword>
<comment type="similarity">
    <text evidence="1">In the C-terminal section; belongs to the class-I pyridoxal-phosphate-dependent aminotransferase family.</text>
</comment>
<dbReference type="InterPro" id="IPR036390">
    <property type="entry name" value="WH_DNA-bd_sf"/>
</dbReference>
<dbReference type="InterPro" id="IPR015421">
    <property type="entry name" value="PyrdxlP-dep_Trfase_major"/>
</dbReference>
<dbReference type="GO" id="GO:0003677">
    <property type="term" value="F:DNA binding"/>
    <property type="evidence" value="ECO:0007669"/>
    <property type="project" value="UniProtKB-KW"/>
</dbReference>
<dbReference type="Pfam" id="PF00392">
    <property type="entry name" value="GntR"/>
    <property type="match status" value="1"/>
</dbReference>
<dbReference type="CDD" id="cd07377">
    <property type="entry name" value="WHTH_GntR"/>
    <property type="match status" value="1"/>
</dbReference>
<dbReference type="GO" id="GO:0003700">
    <property type="term" value="F:DNA-binding transcription factor activity"/>
    <property type="evidence" value="ECO:0007669"/>
    <property type="project" value="InterPro"/>
</dbReference>
<keyword evidence="7" id="KW-0032">Aminotransferase</keyword>
<evidence type="ECO:0000259" key="6">
    <source>
        <dbReference type="PROSITE" id="PS50949"/>
    </source>
</evidence>
<keyword evidence="2" id="KW-0663">Pyridoxal phosphate</keyword>
<evidence type="ECO:0000256" key="3">
    <source>
        <dbReference type="ARBA" id="ARBA00023015"/>
    </source>
</evidence>
<evidence type="ECO:0000313" key="8">
    <source>
        <dbReference type="Proteomes" id="UP000236959"/>
    </source>
</evidence>
<name>A0A2S3UKQ8_9HYPH</name>
<gene>
    <name evidence="7" type="ORF">CLV41_11538</name>
</gene>
<dbReference type="Pfam" id="PF00155">
    <property type="entry name" value="Aminotran_1_2"/>
    <property type="match status" value="1"/>
</dbReference>
<evidence type="ECO:0000256" key="5">
    <source>
        <dbReference type="ARBA" id="ARBA00023163"/>
    </source>
</evidence>
<dbReference type="PANTHER" id="PTHR46577:SF1">
    <property type="entry name" value="HTH-TYPE TRANSCRIPTIONAL REGULATORY PROTEIN GABR"/>
    <property type="match status" value="1"/>
</dbReference>
<evidence type="ECO:0000313" key="7">
    <source>
        <dbReference type="EMBL" id="POF28271.1"/>
    </source>
</evidence>
<proteinExistence type="inferred from homology"/>
<dbReference type="SUPFAM" id="SSF53383">
    <property type="entry name" value="PLP-dependent transferases"/>
    <property type="match status" value="1"/>
</dbReference>
<keyword evidence="7" id="KW-0808">Transferase</keyword>
<dbReference type="EMBL" id="PPCN01000015">
    <property type="protein sequence ID" value="POF28271.1"/>
    <property type="molecule type" value="Genomic_DNA"/>
</dbReference>
<evidence type="ECO:0000256" key="4">
    <source>
        <dbReference type="ARBA" id="ARBA00023125"/>
    </source>
</evidence>
<evidence type="ECO:0000256" key="2">
    <source>
        <dbReference type="ARBA" id="ARBA00022898"/>
    </source>
</evidence>
<keyword evidence="4" id="KW-0238">DNA-binding</keyword>